<dbReference type="AlphaFoldDB" id="F7ESQ8"/>
<dbReference type="Gene3D" id="1.10.275.20">
    <property type="entry name" value="Choline/Carnitine o-acyltransferase"/>
    <property type="match status" value="1"/>
</dbReference>
<evidence type="ECO:0000256" key="3">
    <source>
        <dbReference type="ARBA" id="ARBA00022448"/>
    </source>
</evidence>
<dbReference type="UniPathway" id="UPA00659"/>
<protein>
    <submittedName>
        <fullName evidence="12">Carnitine O-palmitoyltransferase 2, mitochondrial-like</fullName>
    </submittedName>
</protein>
<evidence type="ECO:0000313" key="13">
    <source>
        <dbReference type="Proteomes" id="UP000002280"/>
    </source>
</evidence>
<evidence type="ECO:0000256" key="6">
    <source>
        <dbReference type="ARBA" id="ARBA00023098"/>
    </source>
</evidence>
<evidence type="ECO:0000313" key="12">
    <source>
        <dbReference type="Ensembl" id="ENSMODP00000025105.3"/>
    </source>
</evidence>
<dbReference type="Gene3D" id="1.20.1280.180">
    <property type="match status" value="1"/>
</dbReference>
<dbReference type="HOGENOM" id="CLU_013513_4_2_1"/>
<dbReference type="OrthoDB" id="240216at2759"/>
<dbReference type="Proteomes" id="UP000002280">
    <property type="component" value="Chromosome 3"/>
</dbReference>
<evidence type="ECO:0000256" key="7">
    <source>
        <dbReference type="ARBA" id="ARBA00023315"/>
    </source>
</evidence>
<evidence type="ECO:0000259" key="11">
    <source>
        <dbReference type="Pfam" id="PF00755"/>
    </source>
</evidence>
<dbReference type="GeneID" id="100010920"/>
<dbReference type="GO" id="GO:0004095">
    <property type="term" value="F:carnitine O-palmitoyltransferase activity"/>
    <property type="evidence" value="ECO:0000318"/>
    <property type="project" value="GO_Central"/>
</dbReference>
<keyword evidence="7 10" id="KW-0012">Acyltransferase</keyword>
<dbReference type="STRING" id="13616.ENSMODP00000025105"/>
<dbReference type="FunFam" id="1.10.275.20:FF:000001">
    <property type="entry name" value="carnitine O-palmitoyltransferase 2, mitochondrial"/>
    <property type="match status" value="1"/>
</dbReference>
<dbReference type="InParanoid" id="F7ESQ8"/>
<dbReference type="Pfam" id="PF00755">
    <property type="entry name" value="Carn_acyltransf"/>
    <property type="match status" value="1"/>
</dbReference>
<dbReference type="PANTHER" id="PTHR22589:SF53">
    <property type="entry name" value="CHOLINE_CARNITINE ACYLTRANSFERASE DOMAIN-CONTAINING PROTEIN"/>
    <property type="match status" value="1"/>
</dbReference>
<evidence type="ECO:0000256" key="2">
    <source>
        <dbReference type="ARBA" id="ARBA00005232"/>
    </source>
</evidence>
<dbReference type="RefSeq" id="XP_016287044.1">
    <property type="nucleotide sequence ID" value="XM_016431558.2"/>
</dbReference>
<dbReference type="eggNOG" id="KOG3719">
    <property type="taxonomic scope" value="Eukaryota"/>
</dbReference>
<keyword evidence="6" id="KW-0443">Lipid metabolism</keyword>
<dbReference type="GO" id="GO:0005739">
    <property type="term" value="C:mitochondrion"/>
    <property type="evidence" value="ECO:0000318"/>
    <property type="project" value="GO_Central"/>
</dbReference>
<comment type="similarity">
    <text evidence="2 10">Belongs to the carnitine/choline acetyltransferase family.</text>
</comment>
<dbReference type="InterPro" id="IPR042231">
    <property type="entry name" value="Cho/carn_acyl_trans_2"/>
</dbReference>
<dbReference type="PROSITE" id="PS00440">
    <property type="entry name" value="ACYLTRANSF_C_2"/>
    <property type="match status" value="1"/>
</dbReference>
<gene>
    <name evidence="12" type="primary">LOC100010920</name>
</gene>
<reference evidence="12" key="2">
    <citation type="submission" date="2025-08" db="UniProtKB">
        <authorList>
            <consortium name="Ensembl"/>
        </authorList>
    </citation>
    <scope>IDENTIFICATION</scope>
</reference>
<feature type="active site" description="Proton acceptor" evidence="9">
    <location>
        <position position="399"/>
    </location>
</feature>
<dbReference type="OMA" id="NRWWDKS"/>
<keyword evidence="13" id="KW-1185">Reference proteome</keyword>
<dbReference type="Ensembl" id="ENSMODT00000025549.4">
    <property type="protein sequence ID" value="ENSMODP00000025105.3"/>
    <property type="gene ID" value="ENSMODG00000020090.4"/>
</dbReference>
<comment type="catalytic activity">
    <reaction evidence="8">
        <text>4,8-dimethylnonanoyl-CoA + (R)-carnitine = O-4,8-dimethylnonanoyl-(R)-carnitine + CoA</text>
        <dbReference type="Rhea" id="RHEA:44860"/>
        <dbReference type="ChEBI" id="CHEBI:16347"/>
        <dbReference type="ChEBI" id="CHEBI:57287"/>
        <dbReference type="ChEBI" id="CHEBI:77061"/>
        <dbReference type="ChEBI" id="CHEBI:84654"/>
    </reaction>
</comment>
<dbReference type="InterPro" id="IPR000542">
    <property type="entry name" value="Carn_acyl_trans"/>
</dbReference>
<dbReference type="GeneTree" id="ENSGT01150000286999"/>
<dbReference type="Gene3D" id="3.30.559.70">
    <property type="entry name" value="Choline/Carnitine o-acyltransferase, domain 2"/>
    <property type="match status" value="1"/>
</dbReference>
<dbReference type="SUPFAM" id="SSF52777">
    <property type="entry name" value="CoA-dependent acyltransferases"/>
    <property type="match status" value="2"/>
</dbReference>
<dbReference type="PROSITE" id="PS00439">
    <property type="entry name" value="ACYLTRANSF_C_1"/>
    <property type="match status" value="1"/>
</dbReference>
<reference evidence="12" key="3">
    <citation type="submission" date="2025-09" db="UniProtKB">
        <authorList>
            <consortium name="Ensembl"/>
        </authorList>
    </citation>
    <scope>IDENTIFICATION</scope>
</reference>
<evidence type="ECO:0000256" key="8">
    <source>
        <dbReference type="ARBA" id="ARBA00048999"/>
    </source>
</evidence>
<accession>F7ESQ8</accession>
<dbReference type="PANTHER" id="PTHR22589">
    <property type="entry name" value="CARNITINE O-ACYLTRANSFERASE"/>
    <property type="match status" value="1"/>
</dbReference>
<keyword evidence="3" id="KW-0813">Transport</keyword>
<organism evidence="12 13">
    <name type="scientific">Monodelphis domestica</name>
    <name type="common">Gray short-tailed opossum</name>
    <dbReference type="NCBI Taxonomy" id="13616"/>
    <lineage>
        <taxon>Eukaryota</taxon>
        <taxon>Metazoa</taxon>
        <taxon>Chordata</taxon>
        <taxon>Craniata</taxon>
        <taxon>Vertebrata</taxon>
        <taxon>Euteleostomi</taxon>
        <taxon>Mammalia</taxon>
        <taxon>Metatheria</taxon>
        <taxon>Didelphimorphia</taxon>
        <taxon>Didelphidae</taxon>
        <taxon>Monodelphis</taxon>
    </lineage>
</organism>
<evidence type="ECO:0000256" key="1">
    <source>
        <dbReference type="ARBA" id="ARBA00005005"/>
    </source>
</evidence>
<dbReference type="InterPro" id="IPR042572">
    <property type="entry name" value="Carn_acyl_trans_N"/>
</dbReference>
<dbReference type="InterPro" id="IPR039551">
    <property type="entry name" value="Cho/carn_acyl_trans"/>
</dbReference>
<comment type="pathway">
    <text evidence="1">Lipid metabolism; fatty acid beta-oxidation.</text>
</comment>
<keyword evidence="5" id="KW-0276">Fatty acid metabolism</keyword>
<keyword evidence="4 10" id="KW-0808">Transferase</keyword>
<proteinExistence type="inferred from homology"/>
<dbReference type="KEGG" id="mdo:100010920"/>
<evidence type="ECO:0000256" key="10">
    <source>
        <dbReference type="RuleBase" id="RU003801"/>
    </source>
</evidence>
<sequence>MLCLKGSGGRFWRPQQPPRDWWGFLSLPRVGSGAGAGAARDYWRSGDQQLVSSTWDLDHHYVHRSVIPTLHFQQSLPRLPVPNVEDSIKRYLAAQKPLLRENEYRITEKLAKDFKNGVGKKLQRHLVELDKKNSHTSYISGPWLDMYLSARDPIVINSNPFLILKRDPQESYNRQIMRATNLVVSAMKFLNSLRNNILEPDIYFVNPEWNKSKKFKRFLSFLPTSVSWYGAYFAEAYPLDMSQYVHLFNSSRIPKQDKDQLFSDPGARHLLVMRNGHFYVFNILDPIGNILHPHEIRAHLINILQDKETIAEYPLGYLTTENRNTWAAAREQLLKAGNEESIYKIDSAIFCLCLDSFRIEESSHLSHCMLHGYGYNRWFDKSFSLIVAANGDAGINFEHSWGDGIAVVRFLNELYENSTKHPAIEPRSTTAVLSPTNVEKLAFHLNDSIQTAVTIARQKFDKKRHELKVKPFEFRKFGKKYVIQERMSPDAIFQLACQLAAYRHFGKIVPTYESCSTAGFKHGRTEAIRSATIYAKQCAEAFIRDRKKHSVQELRKLINNCSKYHKFLQLEASLGAGFDRHLFALRYLAESRGDPLPEFYQDPAYDYINYNIISTSTLNSPSILLGGFGPVVPDGLGIGYHICDYWVGCNVTAYAETDLDEFLLCLEGSFNDIFDVCEGRPLQ</sequence>
<name>F7ESQ8_MONDO</name>
<dbReference type="GO" id="GO:0006635">
    <property type="term" value="P:fatty acid beta-oxidation"/>
    <property type="evidence" value="ECO:0000318"/>
    <property type="project" value="GO_Central"/>
</dbReference>
<dbReference type="Bgee" id="ENSMODG00000020090">
    <property type="expression patterns" value="Expressed in spermatocyte and 8 other cell types or tissues"/>
</dbReference>
<evidence type="ECO:0000256" key="4">
    <source>
        <dbReference type="ARBA" id="ARBA00022679"/>
    </source>
</evidence>
<feature type="domain" description="Choline/carnitine acyltransferase" evidence="11">
    <location>
        <begin position="79"/>
        <end position="667"/>
    </location>
</feature>
<dbReference type="InterPro" id="IPR023213">
    <property type="entry name" value="CAT-like_dom_sf"/>
</dbReference>
<reference evidence="12 13" key="1">
    <citation type="journal article" date="2007" name="Nature">
        <title>Genome of the marsupial Monodelphis domestica reveals innovation in non-coding sequences.</title>
        <authorList>
            <person name="Mikkelsen T.S."/>
            <person name="Wakefield M.J."/>
            <person name="Aken B."/>
            <person name="Amemiya C.T."/>
            <person name="Chang J.L."/>
            <person name="Duke S."/>
            <person name="Garber M."/>
            <person name="Gentles A.J."/>
            <person name="Goodstadt L."/>
            <person name="Heger A."/>
            <person name="Jurka J."/>
            <person name="Kamal M."/>
            <person name="Mauceli E."/>
            <person name="Searle S.M."/>
            <person name="Sharpe T."/>
            <person name="Baker M.L."/>
            <person name="Batzer M.A."/>
            <person name="Benos P.V."/>
            <person name="Belov K."/>
            <person name="Clamp M."/>
            <person name="Cook A."/>
            <person name="Cuff J."/>
            <person name="Das R."/>
            <person name="Davidow L."/>
            <person name="Deakin J.E."/>
            <person name="Fazzari M.J."/>
            <person name="Glass J.L."/>
            <person name="Grabherr M."/>
            <person name="Greally J.M."/>
            <person name="Gu W."/>
            <person name="Hore T.A."/>
            <person name="Huttley G.A."/>
            <person name="Kleber M."/>
            <person name="Jirtle R.L."/>
            <person name="Koina E."/>
            <person name="Lee J.T."/>
            <person name="Mahony S."/>
            <person name="Marra M.A."/>
            <person name="Miller R.D."/>
            <person name="Nicholls R.D."/>
            <person name="Oda M."/>
            <person name="Papenfuss A.T."/>
            <person name="Parra Z.E."/>
            <person name="Pollock D.D."/>
            <person name="Ray D.A."/>
            <person name="Schein J.E."/>
            <person name="Speed T.P."/>
            <person name="Thompson K."/>
            <person name="VandeBerg J.L."/>
            <person name="Wade C.M."/>
            <person name="Walker J.A."/>
            <person name="Waters P.D."/>
            <person name="Webber C."/>
            <person name="Weidman J.R."/>
            <person name="Xie X."/>
            <person name="Zody M.C."/>
            <person name="Baldwin J."/>
            <person name="Abdouelleil A."/>
            <person name="Abdulkadir J."/>
            <person name="Abebe A."/>
            <person name="Abera B."/>
            <person name="Abreu J."/>
            <person name="Acer S.C."/>
            <person name="Aftuck L."/>
            <person name="Alexander A."/>
            <person name="An P."/>
            <person name="Anderson E."/>
            <person name="Anderson S."/>
            <person name="Arachi H."/>
            <person name="Azer M."/>
            <person name="Bachantsang P."/>
            <person name="Barry A."/>
            <person name="Bayul T."/>
            <person name="Berlin A."/>
            <person name="Bessette D."/>
            <person name="Bloom T."/>
            <person name="Bloom T."/>
            <person name="Boguslavskiy L."/>
            <person name="Bonnet C."/>
            <person name="Boukhgalter B."/>
            <person name="Bourzgui I."/>
            <person name="Brown A."/>
            <person name="Cahill P."/>
            <person name="Channer S."/>
            <person name="Cheshatsang Y."/>
            <person name="Chuda L."/>
            <person name="Citroen M."/>
            <person name="Collymore A."/>
            <person name="Cooke P."/>
            <person name="Costello M."/>
            <person name="D'Aco K."/>
            <person name="Daza R."/>
            <person name="De Haan G."/>
            <person name="DeGray S."/>
            <person name="DeMaso C."/>
            <person name="Dhargay N."/>
            <person name="Dooley K."/>
            <person name="Dooley E."/>
            <person name="Doricent M."/>
            <person name="Dorje P."/>
            <person name="Dorjee K."/>
            <person name="Dupes A."/>
            <person name="Elong R."/>
            <person name="Falk J."/>
            <person name="Farina A."/>
            <person name="Faro S."/>
            <person name="Ferguson D."/>
            <person name="Fisher S."/>
            <person name="Foley C.D."/>
            <person name="Franke A."/>
            <person name="Friedrich D."/>
            <person name="Gadbois L."/>
            <person name="Gearin G."/>
            <person name="Gearin C.R."/>
            <person name="Giannoukos G."/>
            <person name="Goode T."/>
            <person name="Graham J."/>
            <person name="Grandbois E."/>
            <person name="Grewal S."/>
            <person name="Gyaltsen K."/>
            <person name="Hafez N."/>
            <person name="Hagos B."/>
            <person name="Hall J."/>
            <person name="Henson C."/>
            <person name="Hollinger A."/>
            <person name="Honan T."/>
            <person name="Huard M.D."/>
            <person name="Hughes L."/>
            <person name="Hurhula B."/>
            <person name="Husby M.E."/>
            <person name="Kamat A."/>
            <person name="Kanga B."/>
            <person name="Kashin S."/>
            <person name="Khazanovich D."/>
            <person name="Kisner P."/>
            <person name="Lance K."/>
            <person name="Lara M."/>
            <person name="Lee W."/>
            <person name="Lennon N."/>
            <person name="Letendre F."/>
            <person name="LeVine R."/>
            <person name="Lipovsky A."/>
            <person name="Liu X."/>
            <person name="Liu J."/>
            <person name="Liu S."/>
            <person name="Lokyitsang T."/>
            <person name="Lokyitsang Y."/>
            <person name="Lubonja R."/>
            <person name="Lui A."/>
            <person name="MacDonald P."/>
            <person name="Magnisalis V."/>
            <person name="Maru K."/>
            <person name="Matthews C."/>
            <person name="McCusker W."/>
            <person name="McDonough S."/>
            <person name="Mehta T."/>
            <person name="Meldrim J."/>
            <person name="Meneus L."/>
            <person name="Mihai O."/>
            <person name="Mihalev A."/>
            <person name="Mihova T."/>
            <person name="Mittelman R."/>
            <person name="Mlenga V."/>
            <person name="Montmayeur A."/>
            <person name="Mulrain L."/>
            <person name="Navidi A."/>
            <person name="Naylor J."/>
            <person name="Negash T."/>
            <person name="Nguyen T."/>
            <person name="Nguyen N."/>
            <person name="Nicol R."/>
            <person name="Norbu C."/>
            <person name="Norbu N."/>
            <person name="Novod N."/>
            <person name="O'Neill B."/>
            <person name="Osman S."/>
            <person name="Markiewicz E."/>
            <person name="Oyono O.L."/>
            <person name="Patti C."/>
            <person name="Phunkhang P."/>
            <person name="Pierre F."/>
            <person name="Priest M."/>
            <person name="Raghuraman S."/>
            <person name="Rege F."/>
            <person name="Reyes R."/>
            <person name="Rise C."/>
            <person name="Rogov P."/>
            <person name="Ross K."/>
            <person name="Ryan E."/>
            <person name="Settipalli S."/>
            <person name="Shea T."/>
            <person name="Sherpa N."/>
            <person name="Shi L."/>
            <person name="Shih D."/>
            <person name="Sparrow T."/>
            <person name="Spaulding J."/>
            <person name="Stalker J."/>
            <person name="Stange-Thomann N."/>
            <person name="Stavropoulos S."/>
            <person name="Stone C."/>
            <person name="Strader C."/>
            <person name="Tesfaye S."/>
            <person name="Thomson T."/>
            <person name="Thoulutsang Y."/>
            <person name="Thoulutsang D."/>
            <person name="Topham K."/>
            <person name="Topping I."/>
            <person name="Tsamla T."/>
            <person name="Vassiliev H."/>
            <person name="Vo A."/>
            <person name="Wangchuk T."/>
            <person name="Wangdi T."/>
            <person name="Weiand M."/>
            <person name="Wilkinson J."/>
            <person name="Wilson A."/>
            <person name="Yadav S."/>
            <person name="Young G."/>
            <person name="Yu Q."/>
            <person name="Zembek L."/>
            <person name="Zhong D."/>
            <person name="Zimmer A."/>
            <person name="Zwirko Z."/>
            <person name="Jaffe D.B."/>
            <person name="Alvarez P."/>
            <person name="Brockman W."/>
            <person name="Butler J."/>
            <person name="Chin C."/>
            <person name="Gnerre S."/>
            <person name="MacCallum I."/>
            <person name="Graves J.A."/>
            <person name="Ponting C.P."/>
            <person name="Breen M."/>
            <person name="Samollow P.B."/>
            <person name="Lander E.S."/>
            <person name="Lindblad-Toh K."/>
        </authorList>
    </citation>
    <scope>NUCLEOTIDE SEQUENCE [LARGE SCALE GENOMIC DNA]</scope>
</reference>
<dbReference type="Gene3D" id="3.30.559.10">
    <property type="entry name" value="Chloramphenicol acetyltransferase-like domain"/>
    <property type="match status" value="1"/>
</dbReference>
<evidence type="ECO:0000256" key="5">
    <source>
        <dbReference type="ARBA" id="ARBA00022832"/>
    </source>
</evidence>
<evidence type="ECO:0000256" key="9">
    <source>
        <dbReference type="PIRSR" id="PIRSR600542-1"/>
    </source>
</evidence>